<evidence type="ECO:0000259" key="7">
    <source>
        <dbReference type="PROSITE" id="PS51746"/>
    </source>
</evidence>
<dbReference type="Pfam" id="PF00481">
    <property type="entry name" value="PP2C"/>
    <property type="match status" value="1"/>
</dbReference>
<dbReference type="GO" id="GO:0004722">
    <property type="term" value="F:protein serine/threonine phosphatase activity"/>
    <property type="evidence" value="ECO:0007669"/>
    <property type="project" value="InterPro"/>
</dbReference>
<accession>A0A813FZM7</accession>
<dbReference type="InterPro" id="IPR001932">
    <property type="entry name" value="PPM-type_phosphatase-like_dom"/>
</dbReference>
<dbReference type="PROSITE" id="PS51746">
    <property type="entry name" value="PPM_2"/>
    <property type="match status" value="1"/>
</dbReference>
<dbReference type="Proteomes" id="UP000654075">
    <property type="component" value="Unassembled WGS sequence"/>
</dbReference>
<dbReference type="InterPro" id="IPR000222">
    <property type="entry name" value="PP2C_BS"/>
</dbReference>
<sequence>MGICASTAKPEWPASPKRSGSPKRARAPVARLRVLLRPDAEWGQDDDVHRLVVAEAARWLDGAVISQPAAQTLLGRTANRPSHSPKKFHLGTEVMEERPAKALSESVGFACVKGHKVDDPCQPNQDHFIIAQTYRSAVYGVFDGHGPLGHLLASYAASKILEYTLSSEHFQEHPLMAMSAAFAQTQLDCEYQRHLNMLDCSVSGTSAIVLIDCPKHVAWREHRTLFLAHIGDCRAVLGLAARGLLKGKLVAQDLTFEHKPSMMGERFRIMEAGGIVRKTGGDDTHECVFVKDKLYPALATSRSIGDSVAHTIGVTAKPDVKVLIVEEGWNFVLLCTDGVWDVMTSQEAVEVIELWLRTAPK</sequence>
<comment type="similarity">
    <text evidence="5">Belongs to the PP2C family.</text>
</comment>
<protein>
    <recommendedName>
        <fullName evidence="7">PPM-type phosphatase domain-containing protein</fullName>
    </recommendedName>
</protein>
<keyword evidence="3 5" id="KW-0378">Hydrolase</keyword>
<keyword evidence="9" id="KW-1185">Reference proteome</keyword>
<dbReference type="CDD" id="cd00143">
    <property type="entry name" value="PP2Cc"/>
    <property type="match status" value="1"/>
</dbReference>
<comment type="caution">
    <text evidence="8">The sequence shown here is derived from an EMBL/GenBank/DDBJ whole genome shotgun (WGS) entry which is preliminary data.</text>
</comment>
<evidence type="ECO:0000256" key="5">
    <source>
        <dbReference type="RuleBase" id="RU003465"/>
    </source>
</evidence>
<dbReference type="Gene3D" id="3.60.40.10">
    <property type="entry name" value="PPM-type phosphatase domain"/>
    <property type="match status" value="1"/>
</dbReference>
<evidence type="ECO:0000256" key="6">
    <source>
        <dbReference type="SAM" id="MobiDB-lite"/>
    </source>
</evidence>
<dbReference type="OMA" id="KEMQFND"/>
<evidence type="ECO:0000256" key="4">
    <source>
        <dbReference type="ARBA" id="ARBA00022912"/>
    </source>
</evidence>
<evidence type="ECO:0000256" key="1">
    <source>
        <dbReference type="ARBA" id="ARBA00004170"/>
    </source>
</evidence>
<feature type="region of interest" description="Disordered" evidence="6">
    <location>
        <begin position="1"/>
        <end position="27"/>
    </location>
</feature>
<evidence type="ECO:0000313" key="9">
    <source>
        <dbReference type="Proteomes" id="UP000654075"/>
    </source>
</evidence>
<dbReference type="SMART" id="SM00332">
    <property type="entry name" value="PP2Cc"/>
    <property type="match status" value="1"/>
</dbReference>
<dbReference type="OrthoDB" id="10264738at2759"/>
<dbReference type="InterPro" id="IPR036457">
    <property type="entry name" value="PPM-type-like_dom_sf"/>
</dbReference>
<organism evidence="8 9">
    <name type="scientific">Polarella glacialis</name>
    <name type="common">Dinoflagellate</name>
    <dbReference type="NCBI Taxonomy" id="89957"/>
    <lineage>
        <taxon>Eukaryota</taxon>
        <taxon>Sar</taxon>
        <taxon>Alveolata</taxon>
        <taxon>Dinophyceae</taxon>
        <taxon>Suessiales</taxon>
        <taxon>Suessiaceae</taxon>
        <taxon>Polarella</taxon>
    </lineage>
</organism>
<feature type="domain" description="PPM-type phosphatase" evidence="7">
    <location>
        <begin position="106"/>
        <end position="361"/>
    </location>
</feature>
<dbReference type="SUPFAM" id="SSF81606">
    <property type="entry name" value="PP2C-like"/>
    <property type="match status" value="1"/>
</dbReference>
<evidence type="ECO:0000256" key="3">
    <source>
        <dbReference type="ARBA" id="ARBA00022801"/>
    </source>
</evidence>
<proteinExistence type="inferred from homology"/>
<evidence type="ECO:0000256" key="2">
    <source>
        <dbReference type="ARBA" id="ARBA00022723"/>
    </source>
</evidence>
<dbReference type="AlphaFoldDB" id="A0A813FZM7"/>
<dbReference type="PANTHER" id="PTHR47992">
    <property type="entry name" value="PROTEIN PHOSPHATASE"/>
    <property type="match status" value="1"/>
</dbReference>
<dbReference type="PROSITE" id="PS01032">
    <property type="entry name" value="PPM_1"/>
    <property type="match status" value="1"/>
</dbReference>
<name>A0A813FZM7_POLGL</name>
<dbReference type="InterPro" id="IPR015655">
    <property type="entry name" value="PP2C"/>
</dbReference>
<reference evidence="8" key="1">
    <citation type="submission" date="2021-02" db="EMBL/GenBank/DDBJ databases">
        <authorList>
            <person name="Dougan E. K."/>
            <person name="Rhodes N."/>
            <person name="Thang M."/>
            <person name="Chan C."/>
        </authorList>
    </citation>
    <scope>NUCLEOTIDE SEQUENCE</scope>
</reference>
<keyword evidence="2" id="KW-0479">Metal-binding</keyword>
<dbReference type="GO" id="GO:0046872">
    <property type="term" value="F:metal ion binding"/>
    <property type="evidence" value="ECO:0007669"/>
    <property type="project" value="UniProtKB-KW"/>
</dbReference>
<evidence type="ECO:0000313" key="8">
    <source>
        <dbReference type="EMBL" id="CAE8619491.1"/>
    </source>
</evidence>
<keyword evidence="4 5" id="KW-0904">Protein phosphatase</keyword>
<feature type="non-terminal residue" evidence="8">
    <location>
        <position position="361"/>
    </location>
</feature>
<dbReference type="GO" id="GO:0016020">
    <property type="term" value="C:membrane"/>
    <property type="evidence" value="ECO:0007669"/>
    <property type="project" value="UniProtKB-SubCell"/>
</dbReference>
<gene>
    <name evidence="8" type="ORF">PGLA1383_LOCUS37079</name>
</gene>
<comment type="subcellular location">
    <subcellularLocation>
        <location evidence="1">Membrane</location>
        <topology evidence="1">Peripheral membrane protein</topology>
    </subcellularLocation>
</comment>
<dbReference type="EMBL" id="CAJNNV010027113">
    <property type="protein sequence ID" value="CAE8619491.1"/>
    <property type="molecule type" value="Genomic_DNA"/>
</dbReference>